<sequence>MKYQVFKAVDKIDGELSLFMFDEENNYTVIDYSPEMMGRMIRDIKAGGGCHWSDNANETPRRDDMLDAVLMCEFEA</sequence>
<organism evidence="1 2">
    <name type="scientific">Klebsiella phage vB_KppS-Samwise</name>
    <dbReference type="NCBI Taxonomy" id="2762815"/>
    <lineage>
        <taxon>Viruses</taxon>
        <taxon>Duplodnaviria</taxon>
        <taxon>Heunggongvirae</taxon>
        <taxon>Uroviricota</taxon>
        <taxon>Caudoviricetes</taxon>
        <taxon>Drexlerviridae</taxon>
        <taxon>Tempevirinae</taxon>
        <taxon>Henuseptimavirus</taxon>
        <taxon>Henuseptimavirus samwise</taxon>
    </lineage>
</organism>
<dbReference type="EMBL" id="LR881107">
    <property type="protein sequence ID" value="CAD5239661.1"/>
    <property type="molecule type" value="Genomic_DNA"/>
</dbReference>
<gene>
    <name evidence="1" type="ORF">JLDGIFFK_00041</name>
</gene>
<protein>
    <submittedName>
        <fullName evidence="1">Uncharacterized protein</fullName>
    </submittedName>
</protein>
<name>A0A7R8MKW1_9CAUD</name>
<evidence type="ECO:0000313" key="2">
    <source>
        <dbReference type="Proteomes" id="UP000596437"/>
    </source>
</evidence>
<keyword evidence="2" id="KW-1185">Reference proteome</keyword>
<proteinExistence type="predicted"/>
<dbReference type="Proteomes" id="UP000596437">
    <property type="component" value="Chromosome"/>
</dbReference>
<accession>A0A7R8MKW1</accession>
<evidence type="ECO:0000313" key="1">
    <source>
        <dbReference type="EMBL" id="CAD5239661.1"/>
    </source>
</evidence>
<reference evidence="1 2" key="1">
    <citation type="submission" date="2020-09" db="EMBL/GenBank/DDBJ databases">
        <authorList>
            <person name="Jameson E."/>
        </authorList>
    </citation>
    <scope>NUCLEOTIDE SEQUENCE [LARGE SCALE GENOMIC DNA]</scope>
</reference>